<accession>A0AAU7E022</accession>
<name>A0AAU7E022_9MICO</name>
<feature type="region of interest" description="Disordered" evidence="1">
    <location>
        <begin position="88"/>
        <end position="116"/>
    </location>
</feature>
<feature type="compositionally biased region" description="Basic residues" evidence="1">
    <location>
        <begin position="88"/>
        <end position="97"/>
    </location>
</feature>
<sequence>MKRLFWISTGVALTIFVMVKGRKIIAQYTPSALTERVGEQAAEFGEQAKDAATGFVADFKAAAKAREQELRDSLLADSQGSLDDLRTRRDKYQRRAPRAQDFLDDDSEDDELGYSF</sequence>
<gene>
    <name evidence="2" type="ORF">V5R04_06610</name>
</gene>
<feature type="compositionally biased region" description="Acidic residues" evidence="1">
    <location>
        <begin position="102"/>
        <end position="116"/>
    </location>
</feature>
<organism evidence="2">
    <name type="scientific">Jonesiaceae bacterium BS-20</name>
    <dbReference type="NCBI Taxonomy" id="3120821"/>
    <lineage>
        <taxon>Bacteria</taxon>
        <taxon>Bacillati</taxon>
        <taxon>Actinomycetota</taxon>
        <taxon>Actinomycetes</taxon>
        <taxon>Micrococcales</taxon>
        <taxon>Jonesiaceae</taxon>
    </lineage>
</organism>
<dbReference type="AlphaFoldDB" id="A0AAU7E022"/>
<dbReference type="EMBL" id="CP146203">
    <property type="protein sequence ID" value="XBH22881.1"/>
    <property type="molecule type" value="Genomic_DNA"/>
</dbReference>
<reference evidence="2" key="1">
    <citation type="submission" date="2024-02" db="EMBL/GenBank/DDBJ databases">
        <title>Tomenella chthoni gen. nov. sp. nov., a member of the family Jonesiaceae isolated from bat guano.</title>
        <authorList>
            <person name="Miller S.L."/>
            <person name="King J."/>
            <person name="Sankaranarayanan K."/>
            <person name="Lawson P.A."/>
        </authorList>
    </citation>
    <scope>NUCLEOTIDE SEQUENCE</scope>
    <source>
        <strain evidence="2">BS-20</strain>
    </source>
</reference>
<protein>
    <submittedName>
        <fullName evidence="2">Uncharacterized protein</fullName>
    </submittedName>
</protein>
<evidence type="ECO:0000256" key="1">
    <source>
        <dbReference type="SAM" id="MobiDB-lite"/>
    </source>
</evidence>
<evidence type="ECO:0000313" key="2">
    <source>
        <dbReference type="EMBL" id="XBH22881.1"/>
    </source>
</evidence>
<proteinExistence type="predicted"/>